<dbReference type="PIRSF" id="PIRSF015417">
    <property type="entry name" value="T31B5_30_vWA"/>
    <property type="match status" value="1"/>
</dbReference>
<keyword evidence="3" id="KW-1185">Reference proteome</keyword>
<evidence type="ECO:0000313" key="3">
    <source>
        <dbReference type="Proteomes" id="UP000077755"/>
    </source>
</evidence>
<sequence length="173" mass="19863">MKEWRMHIMCTNPKLQKVEGEDLRSKVDFVRRLEVESNTDFQKVFDMIKKIFVFSDMEFDDILENVWETDYQAITRKQRRLPGESLRKYTKKAFGSCVPEIVFWNLADSKATPVSRDKPGVALVTSRGSTCVSGYSKNLMTLFLEDSGADLNPAKFMEKAIAGEEYGELVVLD</sequence>
<dbReference type="InterPro" id="IPR056690">
    <property type="entry name" value="DUF7788"/>
</dbReference>
<evidence type="ECO:0000313" key="2">
    <source>
        <dbReference type="EMBL" id="WOG94187.1"/>
    </source>
</evidence>
<gene>
    <name evidence="2" type="ORF">DCAR_0313480</name>
</gene>
<dbReference type="Proteomes" id="UP000077755">
    <property type="component" value="Chromosome 3"/>
</dbReference>
<dbReference type="AlphaFoldDB" id="A0AAF1AV12"/>
<dbReference type="InterPro" id="IPR011205">
    <property type="entry name" value="UCP015417_vWA"/>
</dbReference>
<reference evidence="2" key="1">
    <citation type="journal article" date="2016" name="Nat. Genet.">
        <title>A high-quality carrot genome assembly provides new insights into carotenoid accumulation and asterid genome evolution.</title>
        <authorList>
            <person name="Iorizzo M."/>
            <person name="Ellison S."/>
            <person name="Senalik D."/>
            <person name="Zeng P."/>
            <person name="Satapoomin P."/>
            <person name="Huang J."/>
            <person name="Bowman M."/>
            <person name="Iovene M."/>
            <person name="Sanseverino W."/>
            <person name="Cavagnaro P."/>
            <person name="Yildiz M."/>
            <person name="Macko-Podgorni A."/>
            <person name="Moranska E."/>
            <person name="Grzebelus E."/>
            <person name="Grzebelus D."/>
            <person name="Ashrafi H."/>
            <person name="Zheng Z."/>
            <person name="Cheng S."/>
            <person name="Spooner D."/>
            <person name="Van Deynze A."/>
            <person name="Simon P."/>
        </authorList>
    </citation>
    <scope>NUCLEOTIDE SEQUENCE</scope>
    <source>
        <tissue evidence="2">Leaf</tissue>
    </source>
</reference>
<protein>
    <recommendedName>
        <fullName evidence="1">DUF7788 domain-containing protein</fullName>
    </recommendedName>
</protein>
<name>A0AAF1AV12_DAUCS</name>
<accession>A0AAF1AV12</accession>
<dbReference type="EMBL" id="CP093345">
    <property type="protein sequence ID" value="WOG94187.1"/>
    <property type="molecule type" value="Genomic_DNA"/>
</dbReference>
<evidence type="ECO:0000259" key="1">
    <source>
        <dbReference type="Pfam" id="PF25043"/>
    </source>
</evidence>
<reference evidence="2" key="2">
    <citation type="submission" date="2022-03" db="EMBL/GenBank/DDBJ databases">
        <title>Draft title - Genomic analysis of global carrot germplasm unveils the trajectory of domestication and the origin of high carotenoid orange carrot.</title>
        <authorList>
            <person name="Iorizzo M."/>
            <person name="Ellison S."/>
            <person name="Senalik D."/>
            <person name="Macko-Podgorni A."/>
            <person name="Grzebelus D."/>
            <person name="Bostan H."/>
            <person name="Rolling W."/>
            <person name="Curaba J."/>
            <person name="Simon P."/>
        </authorList>
    </citation>
    <scope>NUCLEOTIDE SEQUENCE</scope>
    <source>
        <tissue evidence="2">Leaf</tissue>
    </source>
</reference>
<proteinExistence type="predicted"/>
<dbReference type="PANTHER" id="PTHR31373:SF17">
    <property type="entry name" value="OS06G0652100 PROTEIN"/>
    <property type="match status" value="1"/>
</dbReference>
<dbReference type="PANTHER" id="PTHR31373">
    <property type="entry name" value="OS06G0652100 PROTEIN"/>
    <property type="match status" value="1"/>
</dbReference>
<dbReference type="Pfam" id="PF25043">
    <property type="entry name" value="DUF7788"/>
    <property type="match status" value="1"/>
</dbReference>
<organism evidence="2 3">
    <name type="scientific">Daucus carota subsp. sativus</name>
    <name type="common">Carrot</name>
    <dbReference type="NCBI Taxonomy" id="79200"/>
    <lineage>
        <taxon>Eukaryota</taxon>
        <taxon>Viridiplantae</taxon>
        <taxon>Streptophyta</taxon>
        <taxon>Embryophyta</taxon>
        <taxon>Tracheophyta</taxon>
        <taxon>Spermatophyta</taxon>
        <taxon>Magnoliopsida</taxon>
        <taxon>eudicotyledons</taxon>
        <taxon>Gunneridae</taxon>
        <taxon>Pentapetalae</taxon>
        <taxon>asterids</taxon>
        <taxon>campanulids</taxon>
        <taxon>Apiales</taxon>
        <taxon>Apiaceae</taxon>
        <taxon>Apioideae</taxon>
        <taxon>Scandiceae</taxon>
        <taxon>Daucinae</taxon>
        <taxon>Daucus</taxon>
        <taxon>Daucus sect. Daucus</taxon>
    </lineage>
</organism>
<feature type="domain" description="DUF7788" evidence="1">
    <location>
        <begin position="11"/>
        <end position="153"/>
    </location>
</feature>